<reference evidence="2" key="1">
    <citation type="journal article" date="2019" name="Int. J. Syst. Evol. Microbiol.">
        <title>The Global Catalogue of Microorganisms (GCM) 10K type strain sequencing project: providing services to taxonomists for standard genome sequencing and annotation.</title>
        <authorList>
            <consortium name="The Broad Institute Genomics Platform"/>
            <consortium name="The Broad Institute Genome Sequencing Center for Infectious Disease"/>
            <person name="Wu L."/>
            <person name="Ma J."/>
        </authorList>
    </citation>
    <scope>NUCLEOTIDE SEQUENCE [LARGE SCALE GENOMIC DNA]</scope>
    <source>
        <strain evidence="2">JCM 18200</strain>
    </source>
</reference>
<dbReference type="Proteomes" id="UP001501411">
    <property type="component" value="Unassembled WGS sequence"/>
</dbReference>
<dbReference type="SUPFAM" id="SSF49785">
    <property type="entry name" value="Galactose-binding domain-like"/>
    <property type="match status" value="1"/>
</dbReference>
<dbReference type="InterPro" id="IPR006311">
    <property type="entry name" value="TAT_signal"/>
</dbReference>
<dbReference type="PROSITE" id="PS51318">
    <property type="entry name" value="TAT"/>
    <property type="match status" value="1"/>
</dbReference>
<dbReference type="PANTHER" id="PTHR36848">
    <property type="entry name" value="DNA-BINDING PROTEIN (PUTATIVE SECRETED PROTEIN)-RELATED"/>
    <property type="match status" value="1"/>
</dbReference>
<keyword evidence="2" id="KW-1185">Reference proteome</keyword>
<dbReference type="Gene3D" id="3.40.50.880">
    <property type="match status" value="1"/>
</dbReference>
<dbReference type="EMBL" id="BAABIQ010000043">
    <property type="protein sequence ID" value="GAA4804640.1"/>
    <property type="molecule type" value="Genomic_DNA"/>
</dbReference>
<protein>
    <recommendedName>
        <fullName evidence="3">Glycoside hydrolase family 2</fullName>
    </recommendedName>
</protein>
<sequence>MMNRRSFLEKSTLLSASTLLFRAYPSLAQPQADAAYRLFQSPPLFYHPYVRWWWNGDKIEKTELARELRLLKEAEIGGVEINPIKFPQRTDDMGIPSLQWLSNEWIDLLDFTLKEAHQLGLTCDLIVGSGWPFGAEYLEGEEIAQVVTLAVKKVEGAMTFEAPLFDFLKEADPAVTSPFAHRKLEVFRVCLVPEGMHSLEQVVDLSDQIPSGFIKTEIPKGKYALYALVKTHAFLEVINGAPGANGQVLNHFNKAAVAKYLNHMTDTIQQRIGPLKGRVRALFTDSMELEGANWCMDMAEEFQKRRGYDLMPYLPFILFKIGGMGNVFDYAYGVTFEANFQHTVDRVRFDFDLTKTELMRERFIETFQEWCKRNGMKSRVQSYGRGYHPLEGSLNMDIPEGETWIKYGVGQEMPENDYRIGRGYTMVNKFVSSAAHLQGKRWISCEECTNTDMVFNATLQMIKLCSDQSFISGITHSIYHGFNYSPPQAPFPGWIRYGNFMNERNTYWPWFKLLNTYKGRISALLQQVDMFADIAILPPIYDMWTKYGAQNEPFPSLTYPTYLSLIWEAMNQHGNACDYVSDHIIDQATMKDGYMQYGPRKYHSLFLVQVESLSPQTVQQLLRFVQAGGRIFCIETEPHQSLGLTDAQANNQVVQQTMSEIKKHTNQYIFQKKPEANFGEWYQRLQADYQLTPYVDLVGGNPFVTQVRYHNDSMEVLFLINSSYENSYNISFTPHPEIYQQKKGYYWDATTGMVYRLENDRQINLTLAPADLRIFVYEKNGRHKAPLFQELPPATSDKLAFNGSWQLTFQGIDGKTQDIVLEQPTDLKDLPDFISFAGTVHYRNTFTVNDYRPSYIDLGKVYGISQVFVNGKDAGVRWYGRHAYTINSLLTKGENQLEIRVITTMGNYMKSLQDNPVAQYWTNGKRVPQPNISMGLIGPVTLF</sequence>
<dbReference type="Pfam" id="PF17132">
    <property type="entry name" value="Glyco_hydro_106"/>
    <property type="match status" value="2"/>
</dbReference>
<name>A0ABP9C8W1_9SPHI</name>
<gene>
    <name evidence="1" type="ORF">GCM10023231_37200</name>
</gene>
<dbReference type="NCBIfam" id="NF045579">
    <property type="entry name" value="rhamnoside_JR"/>
    <property type="match status" value="1"/>
</dbReference>
<dbReference type="InterPro" id="IPR029062">
    <property type="entry name" value="Class_I_gatase-like"/>
</dbReference>
<dbReference type="Gene3D" id="2.60.120.260">
    <property type="entry name" value="Galactose-binding domain-like"/>
    <property type="match status" value="1"/>
</dbReference>
<proteinExistence type="predicted"/>
<evidence type="ECO:0008006" key="3">
    <source>
        <dbReference type="Google" id="ProtNLM"/>
    </source>
</evidence>
<comment type="caution">
    <text evidence="1">The sequence shown here is derived from an EMBL/GenBank/DDBJ whole genome shotgun (WGS) entry which is preliminary data.</text>
</comment>
<organism evidence="1 2">
    <name type="scientific">Olivibacter ginsenosidimutans</name>
    <dbReference type="NCBI Taxonomy" id="1176537"/>
    <lineage>
        <taxon>Bacteria</taxon>
        <taxon>Pseudomonadati</taxon>
        <taxon>Bacteroidota</taxon>
        <taxon>Sphingobacteriia</taxon>
        <taxon>Sphingobacteriales</taxon>
        <taxon>Sphingobacteriaceae</taxon>
        <taxon>Olivibacter</taxon>
    </lineage>
</organism>
<accession>A0ABP9C8W1</accession>
<evidence type="ECO:0000313" key="1">
    <source>
        <dbReference type="EMBL" id="GAA4804640.1"/>
    </source>
</evidence>
<dbReference type="InterPro" id="IPR008979">
    <property type="entry name" value="Galactose-bd-like_sf"/>
</dbReference>
<dbReference type="InterPro" id="IPR053161">
    <property type="entry name" value="Ulvan_degrading_GH"/>
</dbReference>
<evidence type="ECO:0000313" key="2">
    <source>
        <dbReference type="Proteomes" id="UP001501411"/>
    </source>
</evidence>
<dbReference type="RefSeq" id="WP_345234250.1">
    <property type="nucleotide sequence ID" value="NZ_BAABIQ010000043.1"/>
</dbReference>
<dbReference type="PANTHER" id="PTHR36848:SF2">
    <property type="entry name" value="SECRETED PROTEIN"/>
    <property type="match status" value="1"/>
</dbReference>